<evidence type="ECO:0000313" key="3">
    <source>
        <dbReference type="Proteomes" id="UP000383122"/>
    </source>
</evidence>
<feature type="transmembrane region" description="Helical" evidence="1">
    <location>
        <begin position="28"/>
        <end position="45"/>
    </location>
</feature>
<dbReference type="AlphaFoldDB" id="A0A5E5AHS4"/>
<name>A0A5E5AHS4_9BURK</name>
<organism evidence="2 3">
    <name type="scientific">Pandoraea anapnoica</name>
    <dbReference type="NCBI Taxonomy" id="2508301"/>
    <lineage>
        <taxon>Bacteria</taxon>
        <taxon>Pseudomonadati</taxon>
        <taxon>Pseudomonadota</taxon>
        <taxon>Betaproteobacteria</taxon>
        <taxon>Burkholderiales</taxon>
        <taxon>Burkholderiaceae</taxon>
        <taxon>Pandoraea</taxon>
    </lineage>
</organism>
<keyword evidence="3" id="KW-1185">Reference proteome</keyword>
<keyword evidence="1" id="KW-0472">Membrane</keyword>
<dbReference type="Proteomes" id="UP000383122">
    <property type="component" value="Unassembled WGS sequence"/>
</dbReference>
<dbReference type="EMBL" id="CABPSP010000016">
    <property type="protein sequence ID" value="VVE73199.1"/>
    <property type="molecule type" value="Genomic_DNA"/>
</dbReference>
<accession>A0A5E5AHS4</accession>
<evidence type="ECO:0000313" key="2">
    <source>
        <dbReference type="EMBL" id="VVE73199.1"/>
    </source>
</evidence>
<keyword evidence="1" id="KW-1133">Transmembrane helix</keyword>
<reference evidence="2 3" key="1">
    <citation type="submission" date="2019-08" db="EMBL/GenBank/DDBJ databases">
        <authorList>
            <person name="Peeters C."/>
        </authorList>
    </citation>
    <scope>NUCLEOTIDE SEQUENCE [LARGE SCALE GENOMIC DNA]</scope>
    <source>
        <strain evidence="2 3">LMG 31117</strain>
    </source>
</reference>
<sequence length="77" mass="8739">MVQAKISCAPLLALRISKRHFLAATTRLRVPIALIVGILLAAFVYSHQTIQKEMPALHELVSDYEFAVDEWIELTNY</sequence>
<gene>
    <name evidence="2" type="ORF">PAN31117_04649</name>
</gene>
<keyword evidence="1" id="KW-0812">Transmembrane</keyword>
<evidence type="ECO:0000256" key="1">
    <source>
        <dbReference type="SAM" id="Phobius"/>
    </source>
</evidence>
<protein>
    <submittedName>
        <fullName evidence="2">Uncharacterized protein</fullName>
    </submittedName>
</protein>
<proteinExistence type="predicted"/>